<organism evidence="1 2">
    <name type="scientific">Symbiodinium pilosum</name>
    <name type="common">Dinoflagellate</name>
    <dbReference type="NCBI Taxonomy" id="2952"/>
    <lineage>
        <taxon>Eukaryota</taxon>
        <taxon>Sar</taxon>
        <taxon>Alveolata</taxon>
        <taxon>Dinophyceae</taxon>
        <taxon>Suessiales</taxon>
        <taxon>Symbiodiniaceae</taxon>
        <taxon>Symbiodinium</taxon>
    </lineage>
</organism>
<evidence type="ECO:0000313" key="2">
    <source>
        <dbReference type="Proteomes" id="UP000649617"/>
    </source>
</evidence>
<comment type="caution">
    <text evidence="1">The sequence shown here is derived from an EMBL/GenBank/DDBJ whole genome shotgun (WGS) entry which is preliminary data.</text>
</comment>
<protein>
    <submittedName>
        <fullName evidence="1">Uncharacterized protein</fullName>
    </submittedName>
</protein>
<proteinExistence type="predicted"/>
<gene>
    <name evidence="1" type="ORF">SPIL2461_LOCUS7183</name>
</gene>
<dbReference type="AlphaFoldDB" id="A0A812NTN8"/>
<reference evidence="1" key="1">
    <citation type="submission" date="2021-02" db="EMBL/GenBank/DDBJ databases">
        <authorList>
            <person name="Dougan E. K."/>
            <person name="Rhodes N."/>
            <person name="Thang M."/>
            <person name="Chan C."/>
        </authorList>
    </citation>
    <scope>NUCLEOTIDE SEQUENCE</scope>
</reference>
<accession>A0A812NTN8</accession>
<sequence>MVAVLFVAGCTTQNLGGTYNASKNAGLTDGASVAIIYVDADVADGIGYQTWANGDAQGLVYPNTFRRIGPVQGLVEIGFREQYVGKIIGEDLPESFTLLGSPLSFSAPFILAVDVGQNEVHFIRVRKESSEEFFACDESADTTTLCSEKQYKTVIEEVDATTATAALTEMRKSLYAPLTPIPPGSQIRIAINVLDVESPDAWDTGEAMGRGAAVGAGVGFAGGAAAGLEFTIACGPFFYICAPLAVVGAAGAAAVGAVGGSAHGVAIALPAEKANALEGLIDEYLSNKNILEVMRNDFVQRQDGRWQLIESSSGPIVALGVEALGLDQFAGDELMIRMTSYLRVRYGPGEQEVTKRMLVNAESERHHVDYWIAEGGANLEAELNAVLAENSRQIVAVLSQPLRSGPSRKSIFGVPQNQ</sequence>
<evidence type="ECO:0000313" key="1">
    <source>
        <dbReference type="EMBL" id="CAE7314063.1"/>
    </source>
</evidence>
<keyword evidence="2" id="KW-1185">Reference proteome</keyword>
<dbReference type="EMBL" id="CAJNIZ010011113">
    <property type="protein sequence ID" value="CAE7314063.1"/>
    <property type="molecule type" value="Genomic_DNA"/>
</dbReference>
<name>A0A812NTN8_SYMPI</name>
<dbReference type="Proteomes" id="UP000649617">
    <property type="component" value="Unassembled WGS sequence"/>
</dbReference>